<evidence type="ECO:0000313" key="2">
    <source>
        <dbReference type="Proteomes" id="UP000001037"/>
    </source>
</evidence>
<dbReference type="Proteomes" id="UP000001037">
    <property type="component" value="Chromosome"/>
</dbReference>
<evidence type="ECO:0000313" key="1">
    <source>
        <dbReference type="EMBL" id="AEM38961.1"/>
    </source>
</evidence>
<proteinExistence type="predicted"/>
<dbReference type="RefSeq" id="WP_014026638.1">
    <property type="nucleotide sequence ID" value="NC_015931.1"/>
</dbReference>
<dbReference type="EMBL" id="CP002838">
    <property type="protein sequence ID" value="AEM38961.1"/>
    <property type="molecule type" value="Genomic_DNA"/>
</dbReference>
<gene>
    <name evidence="1" type="ordered locus">Pyrfu_1093</name>
</gene>
<dbReference type="KEGG" id="pfm:Pyrfu_1093"/>
<dbReference type="GeneID" id="11139570"/>
<sequence length="289" mass="31423">MSELHVVIVGPRSSFDVAVVARTLFAGLGDSGWVVSVVGRVPRSKSIVESRVPVRLAVDRILFLGDTLPGQLKEPVVIVDPARRDGLLPEKPRSIVVCVSGDCGGISGVRHGVLGAGDPVYEAIAMIYAYYIRGSRPPCAYPRSQPTASLVPKALYLARKLLEAVEWFDNRLLLKPSVVAHAVNKAVMDRGLLVDLRGWRLEGELYTRQVVELEVYDWRLRFIGDARVVFDTSNRLVRIEGVPILDGIEVCLDPEHGRACIGPGPGHCIETGREATVEEIGAGFDALGL</sequence>
<name>G0EF64_PYRF1</name>
<reference evidence="1 2" key="1">
    <citation type="journal article" date="2011" name="Stand. Genomic Sci.">
        <title>Complete genome sequence of the hyperthermophilic chemolithoautotroph Pyrolobus fumarii type strain (1A).</title>
        <authorList>
            <person name="Anderson I."/>
            <person name="Goker M."/>
            <person name="Nolan M."/>
            <person name="Lucas S."/>
            <person name="Hammon N."/>
            <person name="Deshpande S."/>
            <person name="Cheng J.F."/>
            <person name="Tapia R."/>
            <person name="Han C."/>
            <person name="Goodwin L."/>
            <person name="Pitluck S."/>
            <person name="Huntemann M."/>
            <person name="Liolios K."/>
            <person name="Ivanova N."/>
            <person name="Pagani I."/>
            <person name="Mavromatis K."/>
            <person name="Ovchinikova G."/>
            <person name="Pati A."/>
            <person name="Chen A."/>
            <person name="Palaniappan K."/>
            <person name="Land M."/>
            <person name="Hauser L."/>
            <person name="Brambilla E.M."/>
            <person name="Huber H."/>
            <person name="Yasawong M."/>
            <person name="Rohde M."/>
            <person name="Spring S."/>
            <person name="Abt B."/>
            <person name="Sikorski J."/>
            <person name="Wirth R."/>
            <person name="Detter J.C."/>
            <person name="Woyke T."/>
            <person name="Bristow J."/>
            <person name="Eisen J.A."/>
            <person name="Markowitz V."/>
            <person name="Hugenholtz P."/>
            <person name="Kyrpides N.C."/>
            <person name="Klenk H.P."/>
            <person name="Lapidus A."/>
        </authorList>
    </citation>
    <scope>NUCLEOTIDE SEQUENCE [LARGE SCALE GENOMIC DNA]</scope>
    <source>
        <strain evidence="2">DSM 11204 / 1A</strain>
    </source>
</reference>
<accession>G0EF64</accession>
<organism evidence="1 2">
    <name type="scientific">Pyrolobus fumarii (strain DSM 11204 / 1A)</name>
    <dbReference type="NCBI Taxonomy" id="694429"/>
    <lineage>
        <taxon>Archaea</taxon>
        <taxon>Thermoproteota</taxon>
        <taxon>Thermoprotei</taxon>
        <taxon>Desulfurococcales</taxon>
        <taxon>Pyrodictiaceae</taxon>
        <taxon>Pyrolobus</taxon>
    </lineage>
</organism>
<dbReference type="HOGENOM" id="CLU_961777_0_0_2"/>
<dbReference type="eggNOG" id="arCOG12300">
    <property type="taxonomic scope" value="Archaea"/>
</dbReference>
<dbReference type="InParanoid" id="G0EF64"/>
<dbReference type="AlphaFoldDB" id="G0EF64"/>
<keyword evidence="2" id="KW-1185">Reference proteome</keyword>
<protein>
    <submittedName>
        <fullName evidence="1">Uncharacterized protein</fullName>
    </submittedName>
</protein>